<comment type="caution">
    <text evidence="2">The sequence shown here is derived from an EMBL/GenBank/DDBJ whole genome shotgun (WGS) entry which is preliminary data.</text>
</comment>
<evidence type="ECO:0000256" key="1">
    <source>
        <dbReference type="ARBA" id="ARBA00022649"/>
    </source>
</evidence>
<proteinExistence type="predicted"/>
<dbReference type="EMBL" id="LWQT01000051">
    <property type="protein sequence ID" value="OAN50646.1"/>
    <property type="molecule type" value="Genomic_DNA"/>
</dbReference>
<keyword evidence="1" id="KW-1277">Toxin-antitoxin system</keyword>
<dbReference type="OrthoDB" id="7191115at2"/>
<dbReference type="InterPro" id="IPR009956">
    <property type="entry name" value="Post-segregation_anti-tox_CcdA"/>
</dbReference>
<name>A0A178MPK8_9PROT</name>
<reference evidence="2 3" key="1">
    <citation type="submission" date="2016-04" db="EMBL/GenBank/DDBJ databases">
        <title>Draft genome sequence of freshwater magnetotactic bacteria Magnetospirillum marisnigri SP-1 and Magnetospirillum moscoviense BB-1.</title>
        <authorList>
            <person name="Koziaeva V."/>
            <person name="Dziuba M.V."/>
            <person name="Ivanov T.M."/>
            <person name="Kuznetsov B."/>
            <person name="Grouzdev D.S."/>
        </authorList>
    </citation>
    <scope>NUCLEOTIDE SEQUENCE [LARGE SCALE GENOMIC DNA]</scope>
    <source>
        <strain evidence="2 3">SP-1</strain>
    </source>
</reference>
<dbReference type="STRING" id="1285242.A6A04_17595"/>
<dbReference type="Pfam" id="PF07362">
    <property type="entry name" value="CcdA"/>
    <property type="match status" value="1"/>
</dbReference>
<evidence type="ECO:0000313" key="3">
    <source>
        <dbReference type="Proteomes" id="UP000078428"/>
    </source>
</evidence>
<dbReference type="RefSeq" id="WP_068492095.1">
    <property type="nucleotide sequence ID" value="NZ_LWQT01000051.1"/>
</dbReference>
<dbReference type="Proteomes" id="UP000078428">
    <property type="component" value="Unassembled WGS sequence"/>
</dbReference>
<keyword evidence="3" id="KW-1185">Reference proteome</keyword>
<sequence>MPLKDDLQFDPDAPRKAANLTLNSSLLDLARRLKINVSRACELGLEMQIREMRAKQWRHDNADAIASFNEHVERNGLPLARYRRF</sequence>
<gene>
    <name evidence="2" type="ORF">A6A04_17595</name>
</gene>
<evidence type="ECO:0000313" key="2">
    <source>
        <dbReference type="EMBL" id="OAN50646.1"/>
    </source>
</evidence>
<dbReference type="AlphaFoldDB" id="A0A178MPK8"/>
<protein>
    <submittedName>
        <fullName evidence="2">Post-segregation antitoxin CcdA</fullName>
    </submittedName>
</protein>
<organism evidence="2 3">
    <name type="scientific">Paramagnetospirillum marisnigri</name>
    <dbReference type="NCBI Taxonomy" id="1285242"/>
    <lineage>
        <taxon>Bacteria</taxon>
        <taxon>Pseudomonadati</taxon>
        <taxon>Pseudomonadota</taxon>
        <taxon>Alphaproteobacteria</taxon>
        <taxon>Rhodospirillales</taxon>
        <taxon>Magnetospirillaceae</taxon>
        <taxon>Paramagnetospirillum</taxon>
    </lineage>
</organism>
<accession>A0A178MPK8</accession>